<sequence length="234" mass="25334">MKLRSLATGAVAVGLLVTTAPAASATLVSASASIVDRKCSSPLSWTGGEPQYTHIANYDTRPRGTVVVCYAVYKFSDVNKTYDWYAATVETRWNRTAGTRTHDAEMGQYITSSKWAVDNDYGGTRTYTSNVDCSRQVDVGISAGIGVVGFSASTPIVACSGQTITRGALRGLSAGWYTPFAGSTPYVETAFEQKVTVGRPTYTFSVEIPRYTYKPDSNAIYRRTATTAWVTYKI</sequence>
<reference evidence="2 3" key="1">
    <citation type="submission" date="2019-07" db="EMBL/GenBank/DDBJ databases">
        <title>Whole genome shotgun sequence of Knoellia locipacati NBRC 109775.</title>
        <authorList>
            <person name="Hosoyama A."/>
            <person name="Uohara A."/>
            <person name="Ohji S."/>
            <person name="Ichikawa N."/>
        </authorList>
    </citation>
    <scope>NUCLEOTIDE SEQUENCE [LARGE SCALE GENOMIC DNA]</scope>
    <source>
        <strain evidence="2 3">NBRC 109775</strain>
    </source>
</reference>
<dbReference type="EMBL" id="BKBA01000009">
    <property type="protein sequence ID" value="GEQ14682.1"/>
    <property type="molecule type" value="Genomic_DNA"/>
</dbReference>
<gene>
    <name evidence="2" type="ORF">KLO01_27290</name>
</gene>
<dbReference type="OrthoDB" id="5190531at2"/>
<evidence type="ECO:0000313" key="3">
    <source>
        <dbReference type="Proteomes" id="UP000321793"/>
    </source>
</evidence>
<feature type="chain" id="PRO_5039472836" evidence="1">
    <location>
        <begin position="26"/>
        <end position="234"/>
    </location>
</feature>
<protein>
    <submittedName>
        <fullName evidence="2">Uncharacterized protein</fullName>
    </submittedName>
</protein>
<proteinExistence type="predicted"/>
<evidence type="ECO:0000313" key="2">
    <source>
        <dbReference type="EMBL" id="GEQ14682.1"/>
    </source>
</evidence>
<dbReference type="Proteomes" id="UP000321793">
    <property type="component" value="Unassembled WGS sequence"/>
</dbReference>
<organism evidence="2 3">
    <name type="scientific">Knoellia locipacati</name>
    <dbReference type="NCBI Taxonomy" id="882824"/>
    <lineage>
        <taxon>Bacteria</taxon>
        <taxon>Bacillati</taxon>
        <taxon>Actinomycetota</taxon>
        <taxon>Actinomycetes</taxon>
        <taxon>Micrococcales</taxon>
        <taxon>Intrasporangiaceae</taxon>
        <taxon>Knoellia</taxon>
    </lineage>
</organism>
<feature type="signal peptide" evidence="1">
    <location>
        <begin position="1"/>
        <end position="25"/>
    </location>
</feature>
<keyword evidence="3" id="KW-1185">Reference proteome</keyword>
<dbReference type="AlphaFoldDB" id="A0A512T3B0"/>
<keyword evidence="1" id="KW-0732">Signal</keyword>
<evidence type="ECO:0000256" key="1">
    <source>
        <dbReference type="SAM" id="SignalP"/>
    </source>
</evidence>
<name>A0A512T3B0_9MICO</name>
<dbReference type="RefSeq" id="WP_147065973.1">
    <property type="nucleotide sequence ID" value="NZ_BAABDN010000002.1"/>
</dbReference>
<comment type="caution">
    <text evidence="2">The sequence shown here is derived from an EMBL/GenBank/DDBJ whole genome shotgun (WGS) entry which is preliminary data.</text>
</comment>
<accession>A0A512T3B0</accession>